<keyword evidence="8" id="KW-0808">Transferase</keyword>
<evidence type="ECO:0000256" key="4">
    <source>
        <dbReference type="ARBA" id="ARBA00018538"/>
    </source>
</evidence>
<dbReference type="PANTHER" id="PTHR24356">
    <property type="entry name" value="SERINE/THREONINE-PROTEIN KINASE"/>
    <property type="match status" value="1"/>
</dbReference>
<keyword evidence="7 15" id="KW-0723">Serine/threonine-protein kinase</keyword>
<keyword evidence="9 14" id="KW-0547">Nucleotide-binding</keyword>
<keyword evidence="6" id="KW-0963">Cytoplasm</keyword>
<protein>
    <recommendedName>
        <fullName evidence="4">3-phosphoinositide-dependent protein kinase 1</fullName>
        <ecNumber evidence="3">2.7.11.1</ecNumber>
    </recommendedName>
</protein>
<dbReference type="InterPro" id="IPR011009">
    <property type="entry name" value="Kinase-like_dom_sf"/>
</dbReference>
<dbReference type="FunFam" id="1.10.510.10:FF:000163">
    <property type="entry name" value="3-phosphoinositide-dependent protein kinase 1"/>
    <property type="match status" value="1"/>
</dbReference>
<evidence type="ECO:0000256" key="8">
    <source>
        <dbReference type="ARBA" id="ARBA00022679"/>
    </source>
</evidence>
<comment type="similarity">
    <text evidence="2">Belongs to the protein kinase superfamily. AGC Ser/Thr protein kinase family. PDPK1 subfamily.</text>
</comment>
<keyword evidence="10 18" id="KW-0418">Kinase</keyword>
<dbReference type="FunFam" id="2.30.29.30:FF:000324">
    <property type="entry name" value="Phosphoinositide-dependent kinase 1, isoform F"/>
    <property type="match status" value="1"/>
</dbReference>
<dbReference type="CDD" id="cd01262">
    <property type="entry name" value="PH_PDK1"/>
    <property type="match status" value="1"/>
</dbReference>
<dbReference type="Gene3D" id="1.10.510.10">
    <property type="entry name" value="Transferase(Phosphotransferase) domain 1"/>
    <property type="match status" value="1"/>
</dbReference>
<dbReference type="EC" id="2.7.11.1" evidence="3"/>
<evidence type="ECO:0000256" key="12">
    <source>
        <dbReference type="ARBA" id="ARBA00047899"/>
    </source>
</evidence>
<gene>
    <name evidence="18" type="primary">Pdpk1-001</name>
</gene>
<evidence type="ECO:0000256" key="5">
    <source>
        <dbReference type="ARBA" id="ARBA00022473"/>
    </source>
</evidence>
<evidence type="ECO:0000256" key="10">
    <source>
        <dbReference type="ARBA" id="ARBA00022777"/>
    </source>
</evidence>
<dbReference type="GO" id="GO:0035556">
    <property type="term" value="P:intracellular signal transduction"/>
    <property type="evidence" value="ECO:0007669"/>
    <property type="project" value="TreeGrafter"/>
</dbReference>
<dbReference type="InterPro" id="IPR039046">
    <property type="entry name" value="PDPK1"/>
</dbReference>
<evidence type="ECO:0000256" key="13">
    <source>
        <dbReference type="ARBA" id="ARBA00048679"/>
    </source>
</evidence>
<feature type="domain" description="Protein kinase" evidence="17">
    <location>
        <begin position="28"/>
        <end position="290"/>
    </location>
</feature>
<dbReference type="GO" id="GO:1901701">
    <property type="term" value="P:cellular response to oxygen-containing compound"/>
    <property type="evidence" value="ECO:0007669"/>
    <property type="project" value="UniProtKB-ARBA"/>
</dbReference>
<dbReference type="GO" id="GO:0005737">
    <property type="term" value="C:cytoplasm"/>
    <property type="evidence" value="ECO:0007669"/>
    <property type="project" value="UniProtKB-SubCell"/>
</dbReference>
<feature type="region of interest" description="Disordered" evidence="16">
    <location>
        <begin position="1"/>
        <end position="29"/>
    </location>
</feature>
<keyword evidence="5" id="KW-0217">Developmental protein</keyword>
<keyword evidence="11 14" id="KW-0067">ATP-binding</keyword>
<comment type="catalytic activity">
    <reaction evidence="13">
        <text>L-seryl-[protein] + ATP = O-phospho-L-seryl-[protein] + ADP + H(+)</text>
        <dbReference type="Rhea" id="RHEA:17989"/>
        <dbReference type="Rhea" id="RHEA-COMP:9863"/>
        <dbReference type="Rhea" id="RHEA-COMP:11604"/>
        <dbReference type="ChEBI" id="CHEBI:15378"/>
        <dbReference type="ChEBI" id="CHEBI:29999"/>
        <dbReference type="ChEBI" id="CHEBI:30616"/>
        <dbReference type="ChEBI" id="CHEBI:83421"/>
        <dbReference type="ChEBI" id="CHEBI:456216"/>
        <dbReference type="EC" id="2.7.11.1"/>
    </reaction>
</comment>
<dbReference type="InterPro" id="IPR033931">
    <property type="entry name" value="PDK1-typ_PH"/>
</dbReference>
<dbReference type="InterPro" id="IPR000719">
    <property type="entry name" value="Prot_kinase_dom"/>
</dbReference>
<evidence type="ECO:0000256" key="14">
    <source>
        <dbReference type="PROSITE-ProRule" id="PRU10141"/>
    </source>
</evidence>
<dbReference type="GO" id="GO:0048638">
    <property type="term" value="P:regulation of developmental growth"/>
    <property type="evidence" value="ECO:0007669"/>
    <property type="project" value="UniProtKB-ARBA"/>
</dbReference>
<dbReference type="Pfam" id="PF00069">
    <property type="entry name" value="Pkinase"/>
    <property type="match status" value="1"/>
</dbReference>
<dbReference type="PROSITE" id="PS00108">
    <property type="entry name" value="PROTEIN_KINASE_ST"/>
    <property type="match status" value="1"/>
</dbReference>
<proteinExistence type="evidence at transcript level"/>
<dbReference type="InterPro" id="IPR011993">
    <property type="entry name" value="PH-like_dom_sf"/>
</dbReference>
<reference evidence="18" key="1">
    <citation type="submission" date="2020-04" db="EMBL/GenBank/DDBJ databases">
        <authorList>
            <person name="Neveu A P."/>
        </authorList>
    </citation>
    <scope>NUCLEOTIDE SEQUENCE</scope>
    <source>
        <tissue evidence="18">Whole embryo</tissue>
    </source>
</reference>
<dbReference type="AlphaFoldDB" id="A0A6F9DP36"/>
<dbReference type="SUPFAM" id="SSF50729">
    <property type="entry name" value="PH domain-like"/>
    <property type="match status" value="1"/>
</dbReference>
<dbReference type="InterPro" id="IPR050236">
    <property type="entry name" value="Ser_Thr_kinase_AGC"/>
</dbReference>
<evidence type="ECO:0000256" key="3">
    <source>
        <dbReference type="ARBA" id="ARBA00012513"/>
    </source>
</evidence>
<dbReference type="PROSITE" id="PS50011">
    <property type="entry name" value="PROTEIN_KINASE_DOM"/>
    <property type="match status" value="1"/>
</dbReference>
<dbReference type="SMART" id="SM00220">
    <property type="entry name" value="S_TKc"/>
    <property type="match status" value="1"/>
</dbReference>
<evidence type="ECO:0000256" key="7">
    <source>
        <dbReference type="ARBA" id="ARBA00022527"/>
    </source>
</evidence>
<evidence type="ECO:0000256" key="1">
    <source>
        <dbReference type="ARBA" id="ARBA00004496"/>
    </source>
</evidence>
<dbReference type="Gene3D" id="2.30.29.30">
    <property type="entry name" value="Pleckstrin-homology domain (PH domain)/Phosphotyrosine-binding domain (PTB)"/>
    <property type="match status" value="1"/>
</dbReference>
<evidence type="ECO:0000259" key="17">
    <source>
        <dbReference type="PROSITE" id="PS50011"/>
    </source>
</evidence>
<name>A0A6F9DP36_9ASCI</name>
<dbReference type="CDD" id="cd05581">
    <property type="entry name" value="STKc_PDK1"/>
    <property type="match status" value="1"/>
</dbReference>
<evidence type="ECO:0000256" key="2">
    <source>
        <dbReference type="ARBA" id="ARBA00010006"/>
    </source>
</evidence>
<dbReference type="PANTHER" id="PTHR24356:SF163">
    <property type="entry name" value="3-PHOSPHOINOSITIDE-DEPENDENT PROTEIN KINASE 1-RELATED"/>
    <property type="match status" value="1"/>
</dbReference>
<dbReference type="EMBL" id="LR788896">
    <property type="protein sequence ID" value="CAB3264758.1"/>
    <property type="molecule type" value="mRNA"/>
</dbReference>
<feature type="binding site" evidence="14">
    <location>
        <position position="57"/>
    </location>
    <ligand>
        <name>ATP</name>
        <dbReference type="ChEBI" id="CHEBI:30616"/>
    </ligand>
</feature>
<dbReference type="PROSITE" id="PS00107">
    <property type="entry name" value="PROTEIN_KINASE_ATP"/>
    <property type="match status" value="1"/>
</dbReference>
<evidence type="ECO:0000256" key="16">
    <source>
        <dbReference type="SAM" id="MobiDB-lite"/>
    </source>
</evidence>
<dbReference type="GO" id="GO:0005524">
    <property type="term" value="F:ATP binding"/>
    <property type="evidence" value="ECO:0007669"/>
    <property type="project" value="UniProtKB-UniRule"/>
</dbReference>
<dbReference type="FunFam" id="3.30.200.20:FF:000191">
    <property type="entry name" value="3-phosphoinositide-dependent protein kinase 2-like"/>
    <property type="match status" value="1"/>
</dbReference>
<comment type="subcellular location">
    <subcellularLocation>
        <location evidence="1">Cytoplasm</location>
    </subcellularLocation>
</comment>
<organism evidence="18">
    <name type="scientific">Phallusia mammillata</name>
    <dbReference type="NCBI Taxonomy" id="59560"/>
    <lineage>
        <taxon>Eukaryota</taxon>
        <taxon>Metazoa</taxon>
        <taxon>Chordata</taxon>
        <taxon>Tunicata</taxon>
        <taxon>Ascidiacea</taxon>
        <taxon>Phlebobranchia</taxon>
        <taxon>Ascidiidae</taxon>
        <taxon>Phallusia</taxon>
    </lineage>
</organism>
<evidence type="ECO:0000256" key="6">
    <source>
        <dbReference type="ARBA" id="ARBA00022490"/>
    </source>
</evidence>
<dbReference type="Pfam" id="PF14593">
    <property type="entry name" value="PH_3"/>
    <property type="match status" value="1"/>
</dbReference>
<evidence type="ECO:0000256" key="11">
    <source>
        <dbReference type="ARBA" id="ARBA00022840"/>
    </source>
</evidence>
<dbReference type="GO" id="GO:0004674">
    <property type="term" value="F:protein serine/threonine kinase activity"/>
    <property type="evidence" value="ECO:0007669"/>
    <property type="project" value="UniProtKB-KW"/>
</dbReference>
<evidence type="ECO:0000256" key="15">
    <source>
        <dbReference type="RuleBase" id="RU000304"/>
    </source>
</evidence>
<dbReference type="Gene3D" id="3.30.200.20">
    <property type="entry name" value="Phosphorylase Kinase, domain 1"/>
    <property type="match status" value="1"/>
</dbReference>
<evidence type="ECO:0000256" key="9">
    <source>
        <dbReference type="ARBA" id="ARBA00022741"/>
    </source>
</evidence>
<dbReference type="InterPro" id="IPR008271">
    <property type="entry name" value="Ser/Thr_kinase_AS"/>
</dbReference>
<dbReference type="InterPro" id="IPR017441">
    <property type="entry name" value="Protein_kinase_ATP_BS"/>
</dbReference>
<feature type="compositionally biased region" description="Basic and acidic residues" evidence="16">
    <location>
        <begin position="1"/>
        <end position="10"/>
    </location>
</feature>
<accession>A0A6F9DP36</accession>
<comment type="catalytic activity">
    <reaction evidence="12">
        <text>L-threonyl-[protein] + ATP = O-phospho-L-threonyl-[protein] + ADP + H(+)</text>
        <dbReference type="Rhea" id="RHEA:46608"/>
        <dbReference type="Rhea" id="RHEA-COMP:11060"/>
        <dbReference type="Rhea" id="RHEA-COMP:11605"/>
        <dbReference type="ChEBI" id="CHEBI:15378"/>
        <dbReference type="ChEBI" id="CHEBI:30013"/>
        <dbReference type="ChEBI" id="CHEBI:30616"/>
        <dbReference type="ChEBI" id="CHEBI:61977"/>
        <dbReference type="ChEBI" id="CHEBI:456216"/>
        <dbReference type="EC" id="2.7.11.1"/>
    </reaction>
</comment>
<dbReference type="SUPFAM" id="SSF56112">
    <property type="entry name" value="Protein kinase-like (PK-like)"/>
    <property type="match status" value="1"/>
</dbReference>
<evidence type="ECO:0000313" key="18">
    <source>
        <dbReference type="EMBL" id="CAB3264758.1"/>
    </source>
</evidence>
<sequence length="491" mass="57117">MAENGVKSEPEQSPARSSQSKKKRREDFRFGPTLGEGSYSTVVLACEIATGKEFAIKILQKRHIIKEKKVPQVEREKKVLSRLDHPFFVQLYFTFQDTEQLYFGLSVARKGELREKIKQLGKFDLECARFYSAQIVSALEHLHSLNIVHRDLKPENILFNDKLQIQITDFGTAKELPQDDSGDSPRTSSFVGTAQYVSPELLKDKEICTASDLWALGCIIYQMLVGNYPFKAPNEYLTFQQILACKYEFPEEFDREAKDIIEQLLQLEPLERLGSKTRGGYQALKSHKFFTGIEWDKLLTQDPPKQMMQHSQDSSDEDNDEVNEVIDNFEHASFIDDFKKQISEVDKKRKGSHEELVQSDPDDITGYGLPLNLTKHDREKWLNKQQTSQWDYFAKGKLILKRGQLEKKRGFSIKLREFLLVEGPKLIYIDPNTMEEKGEIPWSQDLRAEPKSFRIFFIHTPNRTYHLMDKSNNAIKWCKKIEQIKKFYFSS</sequence>